<protein>
    <submittedName>
        <fullName evidence="1">Uncharacterized protein</fullName>
    </submittedName>
</protein>
<comment type="caution">
    <text evidence="1">The sequence shown here is derived from an EMBL/GenBank/DDBJ whole genome shotgun (WGS) entry which is preliminary data.</text>
</comment>
<name>A0ABU2MFK7_9ACTN</name>
<evidence type="ECO:0000313" key="2">
    <source>
        <dbReference type="Proteomes" id="UP001183390"/>
    </source>
</evidence>
<gene>
    <name evidence="1" type="ORF">RM479_23995</name>
</gene>
<reference evidence="2" key="1">
    <citation type="submission" date="2023-07" db="EMBL/GenBank/DDBJ databases">
        <title>30 novel species of actinomycetes from the DSMZ collection.</title>
        <authorList>
            <person name="Nouioui I."/>
        </authorList>
    </citation>
    <scope>NUCLEOTIDE SEQUENCE [LARGE SCALE GENOMIC DNA]</scope>
    <source>
        <strain evidence="2">DSM 44743</strain>
    </source>
</reference>
<keyword evidence="2" id="KW-1185">Reference proteome</keyword>
<accession>A0ABU2MFK7</accession>
<sequence>MASKRVQVKATVRTTVQRTRRVQHRQTFNSGPAMRPMIIEEGDTFNGPVFGEGATVENTVIAWDHAQVRQATYRSAGVAPGYEDLARSLTRVLEHLPSSGLDTEENEDAAHSATEILEEVAQDEPNQGRLRRARRSLLQILSPISRGAVSGAEAGAHTWAQEAVEQLSKLPQLGG</sequence>
<dbReference type="EMBL" id="JAVREP010000023">
    <property type="protein sequence ID" value="MDT0331485.1"/>
    <property type="molecule type" value="Genomic_DNA"/>
</dbReference>
<organism evidence="1 2">
    <name type="scientific">Nocardiopsis lambiniae</name>
    <dbReference type="NCBI Taxonomy" id="3075539"/>
    <lineage>
        <taxon>Bacteria</taxon>
        <taxon>Bacillati</taxon>
        <taxon>Actinomycetota</taxon>
        <taxon>Actinomycetes</taxon>
        <taxon>Streptosporangiales</taxon>
        <taxon>Nocardiopsidaceae</taxon>
        <taxon>Nocardiopsis</taxon>
    </lineage>
</organism>
<dbReference type="Proteomes" id="UP001183390">
    <property type="component" value="Unassembled WGS sequence"/>
</dbReference>
<evidence type="ECO:0000313" key="1">
    <source>
        <dbReference type="EMBL" id="MDT0331485.1"/>
    </source>
</evidence>
<proteinExistence type="predicted"/>
<dbReference type="RefSeq" id="WP_311513976.1">
    <property type="nucleotide sequence ID" value="NZ_JAVREP010000023.1"/>
</dbReference>